<dbReference type="PANTHER" id="PTHR43591">
    <property type="entry name" value="METHYLTRANSFERASE"/>
    <property type="match status" value="1"/>
</dbReference>
<dbReference type="SUPFAM" id="SSF53335">
    <property type="entry name" value="S-adenosyl-L-methionine-dependent methyltransferases"/>
    <property type="match status" value="1"/>
</dbReference>
<dbReference type="InterPro" id="IPR013216">
    <property type="entry name" value="Methyltransf_11"/>
</dbReference>
<name>A0A4S4AQC7_9RHOO</name>
<dbReference type="OrthoDB" id="529208at2"/>
<proteinExistence type="predicted"/>
<dbReference type="InterPro" id="IPR029063">
    <property type="entry name" value="SAM-dependent_MTases_sf"/>
</dbReference>
<evidence type="ECO:0000259" key="1">
    <source>
        <dbReference type="Pfam" id="PF08241"/>
    </source>
</evidence>
<feature type="domain" description="Methyltransferase type 11" evidence="1">
    <location>
        <begin position="54"/>
        <end position="151"/>
    </location>
</feature>
<dbReference type="GO" id="GO:0008757">
    <property type="term" value="F:S-adenosylmethionine-dependent methyltransferase activity"/>
    <property type="evidence" value="ECO:0007669"/>
    <property type="project" value="InterPro"/>
</dbReference>
<dbReference type="RefSeq" id="WP_136350033.1">
    <property type="nucleotide sequence ID" value="NZ_SSOC01000008.1"/>
</dbReference>
<keyword evidence="3" id="KW-1185">Reference proteome</keyword>
<dbReference type="Pfam" id="PF08241">
    <property type="entry name" value="Methyltransf_11"/>
    <property type="match status" value="1"/>
</dbReference>
<organism evidence="2 3">
    <name type="scientific">Pseudothauera nasutitermitis</name>
    <dbReference type="NCBI Taxonomy" id="2565930"/>
    <lineage>
        <taxon>Bacteria</taxon>
        <taxon>Pseudomonadati</taxon>
        <taxon>Pseudomonadota</taxon>
        <taxon>Betaproteobacteria</taxon>
        <taxon>Rhodocyclales</taxon>
        <taxon>Zoogloeaceae</taxon>
        <taxon>Pseudothauera</taxon>
    </lineage>
</organism>
<keyword evidence="2" id="KW-0489">Methyltransferase</keyword>
<evidence type="ECO:0000313" key="3">
    <source>
        <dbReference type="Proteomes" id="UP000308430"/>
    </source>
</evidence>
<protein>
    <submittedName>
        <fullName evidence="2">Methyltransferase domain-containing protein</fullName>
    </submittedName>
</protein>
<sequence length="279" mass="29202">MTSTPSFDTRRFKDQERRGFNRIATAYADGAGARAALAQALLDAAALAPGLRVLDLASGPCLLAREAAGRVAPDGLVVASDLAEGMLAEGARRAAESQRPVCVAADAERLCLPDGGFDRVLAGLALFLFPHPERALAEARRVLRPGGRLVLSVWGARGEVPLIECALACLARVLPPPRVARPSVQRYGDAAVLHDTLAAAGFHGVELLPCEFTCRFADAAAYWNAFLSLAGGAAEALAQHPADVHARLAAEAAHELAPYRDAGGGYSVPARTLIASARR</sequence>
<gene>
    <name evidence="2" type="ORF">E6C76_20045</name>
</gene>
<dbReference type="AlphaFoldDB" id="A0A4S4AQC7"/>
<dbReference type="PANTHER" id="PTHR43591:SF24">
    <property type="entry name" value="2-METHOXY-6-POLYPRENYL-1,4-BENZOQUINOL METHYLASE, MITOCHONDRIAL"/>
    <property type="match status" value="1"/>
</dbReference>
<accession>A0A4S4AQC7</accession>
<keyword evidence="2" id="KW-0808">Transferase</keyword>
<evidence type="ECO:0000313" key="2">
    <source>
        <dbReference type="EMBL" id="THF61948.1"/>
    </source>
</evidence>
<dbReference type="Gene3D" id="3.40.50.150">
    <property type="entry name" value="Vaccinia Virus protein VP39"/>
    <property type="match status" value="1"/>
</dbReference>
<dbReference type="CDD" id="cd02440">
    <property type="entry name" value="AdoMet_MTases"/>
    <property type="match status" value="1"/>
</dbReference>
<dbReference type="GO" id="GO:0032259">
    <property type="term" value="P:methylation"/>
    <property type="evidence" value="ECO:0007669"/>
    <property type="project" value="UniProtKB-KW"/>
</dbReference>
<comment type="caution">
    <text evidence="2">The sequence shown here is derived from an EMBL/GenBank/DDBJ whole genome shotgun (WGS) entry which is preliminary data.</text>
</comment>
<reference evidence="2 3" key="1">
    <citation type="submission" date="2019-04" db="EMBL/GenBank/DDBJ databases">
        <title>Azoarcus nasutitermitis sp. nov. isolated from termite nest.</title>
        <authorList>
            <person name="Lin S.-Y."/>
            <person name="Hameed A."/>
            <person name="Hsu Y.-H."/>
            <person name="Young C.-C."/>
        </authorList>
    </citation>
    <scope>NUCLEOTIDE SEQUENCE [LARGE SCALE GENOMIC DNA]</scope>
    <source>
        <strain evidence="2 3">CC-YHH838</strain>
    </source>
</reference>
<dbReference type="EMBL" id="SSOC01000008">
    <property type="protein sequence ID" value="THF61948.1"/>
    <property type="molecule type" value="Genomic_DNA"/>
</dbReference>
<dbReference type="Proteomes" id="UP000308430">
    <property type="component" value="Unassembled WGS sequence"/>
</dbReference>